<keyword evidence="3" id="KW-1185">Reference proteome</keyword>
<keyword evidence="2" id="KW-0012">Acyltransferase</keyword>
<dbReference type="InterPro" id="IPR016181">
    <property type="entry name" value="Acyl_CoA_acyltransferase"/>
</dbReference>
<dbReference type="Gene3D" id="3.40.630.30">
    <property type="match status" value="1"/>
</dbReference>
<dbReference type="Proteomes" id="UP001361239">
    <property type="component" value="Unassembled WGS sequence"/>
</dbReference>
<gene>
    <name evidence="2" type="ORF">WG901_10335</name>
</gene>
<accession>A0ABU8RW94</accession>
<dbReference type="RefSeq" id="WP_339586985.1">
    <property type="nucleotide sequence ID" value="NZ_JBBHJZ010000002.1"/>
</dbReference>
<evidence type="ECO:0000259" key="1">
    <source>
        <dbReference type="Pfam" id="PF13302"/>
    </source>
</evidence>
<comment type="caution">
    <text evidence="2">The sequence shown here is derived from an EMBL/GenBank/DDBJ whole genome shotgun (WGS) entry which is preliminary data.</text>
</comment>
<proteinExistence type="predicted"/>
<organism evidence="2 3">
    <name type="scientific">Novosphingobium anseongense</name>
    <dbReference type="NCBI Taxonomy" id="3133436"/>
    <lineage>
        <taxon>Bacteria</taxon>
        <taxon>Pseudomonadati</taxon>
        <taxon>Pseudomonadota</taxon>
        <taxon>Alphaproteobacteria</taxon>
        <taxon>Sphingomonadales</taxon>
        <taxon>Sphingomonadaceae</taxon>
        <taxon>Novosphingobium</taxon>
    </lineage>
</organism>
<evidence type="ECO:0000313" key="2">
    <source>
        <dbReference type="EMBL" id="MEJ5977032.1"/>
    </source>
</evidence>
<dbReference type="Pfam" id="PF13302">
    <property type="entry name" value="Acetyltransf_3"/>
    <property type="match status" value="1"/>
</dbReference>
<dbReference type="EC" id="2.3.1.-" evidence="2"/>
<dbReference type="InterPro" id="IPR000182">
    <property type="entry name" value="GNAT_dom"/>
</dbReference>
<protein>
    <submittedName>
        <fullName evidence="2">GNAT family N-acetyltransferase</fullName>
        <ecNumber evidence="2">2.3.1.-</ecNumber>
    </submittedName>
</protein>
<dbReference type="SUPFAM" id="SSF55729">
    <property type="entry name" value="Acyl-CoA N-acyltransferases (Nat)"/>
    <property type="match status" value="1"/>
</dbReference>
<sequence length="205" mass="22680">MLVRDVIAGRETIVIDLNDDDGTAIGRLVPLTEAHLANDEVIGKLTDWRNASMGSFLTQFTATPERTRSWLRNAVFASTSQMMFLIYADDVLIGHFGFKDLTHETVLLDNAMRGERGGHPKLLQIAGRALIDWLFATAGVRTVTGYVLSTNPAAIMLNRAIGFDRWEKLSVRREEADGEVRLIVGEPGDVSPDGSYCYKLQKDAP</sequence>
<evidence type="ECO:0000313" key="3">
    <source>
        <dbReference type="Proteomes" id="UP001361239"/>
    </source>
</evidence>
<reference evidence="2 3" key="1">
    <citation type="submission" date="2024-03" db="EMBL/GenBank/DDBJ databases">
        <authorList>
            <person name="Jo J.-H."/>
        </authorList>
    </citation>
    <scope>NUCLEOTIDE SEQUENCE [LARGE SCALE GENOMIC DNA]</scope>
    <source>
        <strain evidence="2 3">PS1R-30</strain>
    </source>
</reference>
<dbReference type="GO" id="GO:0016746">
    <property type="term" value="F:acyltransferase activity"/>
    <property type="evidence" value="ECO:0007669"/>
    <property type="project" value="UniProtKB-KW"/>
</dbReference>
<dbReference type="EMBL" id="JBBHJZ010000002">
    <property type="protein sequence ID" value="MEJ5977032.1"/>
    <property type="molecule type" value="Genomic_DNA"/>
</dbReference>
<feature type="domain" description="N-acetyltransferase" evidence="1">
    <location>
        <begin position="51"/>
        <end position="163"/>
    </location>
</feature>
<keyword evidence="2" id="KW-0808">Transferase</keyword>
<name>A0ABU8RW94_9SPHN</name>